<evidence type="ECO:0000259" key="2">
    <source>
        <dbReference type="SMART" id="SM00327"/>
    </source>
</evidence>
<evidence type="ECO:0000313" key="4">
    <source>
        <dbReference type="Proteomes" id="UP001595457"/>
    </source>
</evidence>
<dbReference type="Gene3D" id="3.40.50.410">
    <property type="entry name" value="von Willebrand factor, type A domain"/>
    <property type="match status" value="1"/>
</dbReference>
<comment type="caution">
    <text evidence="3">The sequence shown here is derived from an EMBL/GenBank/DDBJ whole genome shotgun (WGS) entry which is preliminary data.</text>
</comment>
<feature type="region of interest" description="Disordered" evidence="1">
    <location>
        <begin position="256"/>
        <end position="328"/>
    </location>
</feature>
<keyword evidence="4" id="KW-1185">Reference proteome</keyword>
<accession>A0ABV7AWN3</accession>
<feature type="compositionally biased region" description="Basic and acidic residues" evidence="1">
    <location>
        <begin position="319"/>
        <end position="328"/>
    </location>
</feature>
<dbReference type="RefSeq" id="WP_377815610.1">
    <property type="nucleotide sequence ID" value="NZ_JBHRSJ010000034.1"/>
</dbReference>
<dbReference type="InterPro" id="IPR051928">
    <property type="entry name" value="NorD/CobT"/>
</dbReference>
<proteinExistence type="predicted"/>
<dbReference type="Proteomes" id="UP001595457">
    <property type="component" value="Unassembled WGS sequence"/>
</dbReference>
<sequence>MSVGEDALTAATRRATNYAQALWRRRHGAPPTPDGLALAEVAQRLDLLINALFGRCYALRAAQPPAPPRLLTKLLGRRDGPRSRAAVPATDGLNIWLPANLDLGSPEDALARYRILALLQATRAARGSAAHLRELTDPLQRGLYLLLEAWAAETDLLARLPGLASPLLALRRDALAQRPQLSSCSGPGLALEGLLRRVLEDPGSEPLPGLTPPATPDDALRLACRLARALPPSNLLGAEPLLRDCWTGDLRQPEAMAPSVDVAEAQAPTAPPHTAHLPRSPLARRPLAGRDGQRQSGPWTVQAAKTREPSEEPPNLQRLADRQTRAAEDVADALAEQQTRLAVNPASPREVPLDDDPPGARLFVRSEPPVGPALVYPEWNFRSRSYRDHGATVHLCPAATGPLEWVERTQETHRALLEAVRRPFERLRAQRLRLRRQLDGDDIDLDAYTDALAQARAGLGMPQALYQLQRSSRRDLAILLLIDVSGSTDGWISSQRRIIDVEREALLLVCLALHSLGEPYAVQAFSGVGPQSVKLRTLKDFPERYGVAVARRIAALEPELYTRAGAAIRHASTCLMQQPATHRLLLLLSDGKPNDVDKYAGRYGVEDMRQAVNETRLRGIQPFCLTIDRQASGYLPAVFGARRYALLPNPERLPGVLLEWIRRLLAS</sequence>
<reference evidence="4" key="1">
    <citation type="journal article" date="2019" name="Int. J. Syst. Evol. Microbiol.">
        <title>The Global Catalogue of Microorganisms (GCM) 10K type strain sequencing project: providing services to taxonomists for standard genome sequencing and annotation.</title>
        <authorList>
            <consortium name="The Broad Institute Genomics Platform"/>
            <consortium name="The Broad Institute Genome Sequencing Center for Infectious Disease"/>
            <person name="Wu L."/>
            <person name="Ma J."/>
        </authorList>
    </citation>
    <scope>NUCLEOTIDE SEQUENCE [LARGE SCALE GENOMIC DNA]</scope>
    <source>
        <strain evidence="4">KCTC 62195</strain>
    </source>
</reference>
<evidence type="ECO:0000256" key="1">
    <source>
        <dbReference type="SAM" id="MobiDB-lite"/>
    </source>
</evidence>
<dbReference type="SUPFAM" id="SSF53300">
    <property type="entry name" value="vWA-like"/>
    <property type="match status" value="1"/>
</dbReference>
<dbReference type="InterPro" id="IPR036465">
    <property type="entry name" value="vWFA_dom_sf"/>
</dbReference>
<feature type="domain" description="VWFA" evidence="2">
    <location>
        <begin position="475"/>
        <end position="659"/>
    </location>
</feature>
<organism evidence="3 4">
    <name type="scientific">Azotobacter bryophylli</name>
    <dbReference type="NCBI Taxonomy" id="1986537"/>
    <lineage>
        <taxon>Bacteria</taxon>
        <taxon>Pseudomonadati</taxon>
        <taxon>Pseudomonadota</taxon>
        <taxon>Gammaproteobacteria</taxon>
        <taxon>Pseudomonadales</taxon>
        <taxon>Pseudomonadaceae</taxon>
        <taxon>Azotobacter</taxon>
    </lineage>
</organism>
<dbReference type="SMART" id="SM00327">
    <property type="entry name" value="VWA"/>
    <property type="match status" value="1"/>
</dbReference>
<dbReference type="EMBL" id="JBHRSJ010000034">
    <property type="protein sequence ID" value="MFC2973760.1"/>
    <property type="molecule type" value="Genomic_DNA"/>
</dbReference>
<dbReference type="CDD" id="cd01454">
    <property type="entry name" value="vWA_norD_type"/>
    <property type="match status" value="1"/>
</dbReference>
<name>A0ABV7AWN3_9GAMM</name>
<dbReference type="PANTHER" id="PTHR41248:SF1">
    <property type="entry name" value="NORD PROTEIN"/>
    <property type="match status" value="1"/>
</dbReference>
<evidence type="ECO:0000313" key="3">
    <source>
        <dbReference type="EMBL" id="MFC2973760.1"/>
    </source>
</evidence>
<gene>
    <name evidence="3" type="ORF">ACFOJE_16265</name>
</gene>
<protein>
    <submittedName>
        <fullName evidence="3">Nitric oxide reductase activation protein NorD</fullName>
    </submittedName>
</protein>
<dbReference type="PANTHER" id="PTHR41248">
    <property type="entry name" value="NORD PROTEIN"/>
    <property type="match status" value="1"/>
</dbReference>
<dbReference type="InterPro" id="IPR002035">
    <property type="entry name" value="VWF_A"/>
</dbReference>